<evidence type="ECO:0000313" key="1">
    <source>
        <dbReference type="EMBL" id="QTB61308.1"/>
    </source>
</evidence>
<gene>
    <name evidence="1" type="ORF">J3D99_26055</name>
</gene>
<organism evidence="1">
    <name type="scientific">Burkholderia pseudomallei</name>
    <name type="common">Pseudomonas pseudomallei</name>
    <dbReference type="NCBI Taxonomy" id="28450"/>
    <lineage>
        <taxon>Bacteria</taxon>
        <taxon>Pseudomonadati</taxon>
        <taxon>Pseudomonadota</taxon>
        <taxon>Betaproteobacteria</taxon>
        <taxon>Burkholderiales</taxon>
        <taxon>Burkholderiaceae</taxon>
        <taxon>Burkholderia</taxon>
        <taxon>pseudomallei group</taxon>
    </lineage>
</organism>
<protein>
    <submittedName>
        <fullName evidence="1">Uncharacterized protein</fullName>
    </submittedName>
</protein>
<proteinExistence type="predicted"/>
<dbReference type="AlphaFoldDB" id="A0A8A4DY25"/>
<accession>A0A8A4DY25</accession>
<sequence>MPDEFRMSLRMDFAGTARDSATRAHRCGPMVRDPFFPRGGARDGTRSI</sequence>
<dbReference type="EMBL" id="CP071754">
    <property type="protein sequence ID" value="QTB61308.1"/>
    <property type="molecule type" value="Genomic_DNA"/>
</dbReference>
<name>A0A8A4DY25_BURPE</name>
<reference evidence="1" key="1">
    <citation type="submission" date="2021-03" db="EMBL/GenBank/DDBJ databases">
        <title>Complete genome of Burkholderia pseudomallei_VBP364.</title>
        <authorList>
            <person name="Balaji V."/>
            <person name="Yamuna B."/>
            <person name="Monisha P."/>
        </authorList>
    </citation>
    <scope>NUCLEOTIDE SEQUENCE</scope>
    <source>
        <strain evidence="1">VBP364</strain>
    </source>
</reference>
<dbReference type="RefSeq" id="WP_004199790.1">
    <property type="nucleotide sequence ID" value="NZ_AP028072.1"/>
</dbReference>
<dbReference type="GeneID" id="93063774"/>